<feature type="transmembrane region" description="Helical" evidence="1">
    <location>
        <begin position="20"/>
        <end position="41"/>
    </location>
</feature>
<feature type="transmembrane region" description="Helical" evidence="1">
    <location>
        <begin position="75"/>
        <end position="93"/>
    </location>
</feature>
<sequence>MTVARYAARTTAFAAAYLLAYWAGIPLAVLSPVAVAAVWMLAQGRWGLRRFDVITLATLTAASAIAHGAGMLMAFGLAAAVTLPAMIFAVLLERWLPGWWQGHGDRFRPRRTRLVRLAAVAALTAVTSVVLQAILSPEPSVYDVSLRLARDVVTLLAVTLAGRALLRPRTPQRTGLTLVR</sequence>
<keyword evidence="1" id="KW-1133">Transmembrane helix</keyword>
<name>A0ABQ4BG98_9ACTN</name>
<feature type="transmembrane region" description="Helical" evidence="1">
    <location>
        <begin position="114"/>
        <end position="135"/>
    </location>
</feature>
<keyword evidence="3" id="KW-1185">Reference proteome</keyword>
<reference evidence="2 3" key="1">
    <citation type="submission" date="2021-01" db="EMBL/GenBank/DDBJ databases">
        <title>Whole genome shotgun sequence of Actinoplanes palleronii NBRC 14916.</title>
        <authorList>
            <person name="Komaki H."/>
            <person name="Tamura T."/>
        </authorList>
    </citation>
    <scope>NUCLEOTIDE SEQUENCE [LARGE SCALE GENOMIC DNA]</scope>
    <source>
        <strain evidence="2 3">NBRC 14916</strain>
    </source>
</reference>
<dbReference type="RefSeq" id="WP_203827828.1">
    <property type="nucleotide sequence ID" value="NZ_BAAATY010000026.1"/>
</dbReference>
<protein>
    <submittedName>
        <fullName evidence="2">Uncharacterized protein</fullName>
    </submittedName>
</protein>
<evidence type="ECO:0000313" key="2">
    <source>
        <dbReference type="EMBL" id="GIE69688.1"/>
    </source>
</evidence>
<dbReference type="Proteomes" id="UP000624709">
    <property type="component" value="Unassembled WGS sequence"/>
</dbReference>
<gene>
    <name evidence="2" type="ORF">Apa02nite_057960</name>
</gene>
<organism evidence="2 3">
    <name type="scientific">Actinoplanes palleronii</name>
    <dbReference type="NCBI Taxonomy" id="113570"/>
    <lineage>
        <taxon>Bacteria</taxon>
        <taxon>Bacillati</taxon>
        <taxon>Actinomycetota</taxon>
        <taxon>Actinomycetes</taxon>
        <taxon>Micromonosporales</taxon>
        <taxon>Micromonosporaceae</taxon>
        <taxon>Actinoplanes</taxon>
    </lineage>
</organism>
<evidence type="ECO:0000313" key="3">
    <source>
        <dbReference type="Proteomes" id="UP000624709"/>
    </source>
</evidence>
<evidence type="ECO:0000256" key="1">
    <source>
        <dbReference type="SAM" id="Phobius"/>
    </source>
</evidence>
<dbReference type="EMBL" id="BOMS01000091">
    <property type="protein sequence ID" value="GIE69688.1"/>
    <property type="molecule type" value="Genomic_DNA"/>
</dbReference>
<proteinExistence type="predicted"/>
<keyword evidence="1" id="KW-0812">Transmembrane</keyword>
<keyword evidence="1" id="KW-0472">Membrane</keyword>
<accession>A0ABQ4BG98</accession>
<comment type="caution">
    <text evidence="2">The sequence shown here is derived from an EMBL/GenBank/DDBJ whole genome shotgun (WGS) entry which is preliminary data.</text>
</comment>